<comment type="caution">
    <text evidence="4">The sequence shown here is derived from an EMBL/GenBank/DDBJ whole genome shotgun (WGS) entry which is preliminary data.</text>
</comment>
<evidence type="ECO:0000256" key="3">
    <source>
        <dbReference type="ARBA" id="ARBA00023002"/>
    </source>
</evidence>
<reference evidence="4" key="1">
    <citation type="journal article" date="2023" name="Plant J.">
        <title>The genome of the king protea, Protea cynaroides.</title>
        <authorList>
            <person name="Chang J."/>
            <person name="Duong T.A."/>
            <person name="Schoeman C."/>
            <person name="Ma X."/>
            <person name="Roodt D."/>
            <person name="Barker N."/>
            <person name="Li Z."/>
            <person name="Van de Peer Y."/>
            <person name="Mizrachi E."/>
        </authorList>
    </citation>
    <scope>NUCLEOTIDE SEQUENCE</scope>
    <source>
        <tissue evidence="4">Young leaves</tissue>
    </source>
</reference>
<proteinExistence type="inferred from homology"/>
<dbReference type="AlphaFoldDB" id="A0A9Q0QRD3"/>
<keyword evidence="2" id="KW-0575">Peroxidase</keyword>
<dbReference type="PROSITE" id="PS51355">
    <property type="entry name" value="GLUTATHIONE_PEROXID_3"/>
    <property type="match status" value="1"/>
</dbReference>
<dbReference type="EMBL" id="JAMYWD010000006">
    <property type="protein sequence ID" value="KAJ4969060.1"/>
    <property type="molecule type" value="Genomic_DNA"/>
</dbReference>
<comment type="similarity">
    <text evidence="1">Belongs to the glutathione peroxidase family.</text>
</comment>
<dbReference type="GO" id="GO:0006979">
    <property type="term" value="P:response to oxidative stress"/>
    <property type="evidence" value="ECO:0007669"/>
    <property type="project" value="InterPro"/>
</dbReference>
<evidence type="ECO:0000313" key="4">
    <source>
        <dbReference type="EMBL" id="KAJ4969060.1"/>
    </source>
</evidence>
<dbReference type="Gene3D" id="3.40.30.10">
    <property type="entry name" value="Glutaredoxin"/>
    <property type="match status" value="1"/>
</dbReference>
<evidence type="ECO:0000256" key="1">
    <source>
        <dbReference type="ARBA" id="ARBA00006926"/>
    </source>
</evidence>
<dbReference type="SUPFAM" id="SSF52833">
    <property type="entry name" value="Thioredoxin-like"/>
    <property type="match status" value="1"/>
</dbReference>
<dbReference type="InterPro" id="IPR000889">
    <property type="entry name" value="Glutathione_peroxidase"/>
</dbReference>
<protein>
    <recommendedName>
        <fullName evidence="6">Glutathione peroxidase</fullName>
    </recommendedName>
</protein>
<evidence type="ECO:0000256" key="2">
    <source>
        <dbReference type="ARBA" id="ARBA00022559"/>
    </source>
</evidence>
<keyword evidence="3" id="KW-0560">Oxidoreductase</keyword>
<name>A0A9Q0QRD3_9MAGN</name>
<evidence type="ECO:0000313" key="5">
    <source>
        <dbReference type="Proteomes" id="UP001141806"/>
    </source>
</evidence>
<keyword evidence="5" id="KW-1185">Reference proteome</keyword>
<sequence>MLGDYDAWTTYMGCMDDIHGMVGMLISELRFPATCFEKNGLRFFVPWQEFVRVNGSQAAPGYKFLKATSKSGRLFGSRIKWNFAKFLVDKEGHVINRYSPTTGPLSIEQDNKKALGFV</sequence>
<dbReference type="Proteomes" id="UP001141806">
    <property type="component" value="Unassembled WGS sequence"/>
</dbReference>
<dbReference type="OrthoDB" id="446890at2759"/>
<dbReference type="InterPro" id="IPR036249">
    <property type="entry name" value="Thioredoxin-like_sf"/>
</dbReference>
<dbReference type="PANTHER" id="PTHR11592">
    <property type="entry name" value="GLUTATHIONE PEROXIDASE"/>
    <property type="match status" value="1"/>
</dbReference>
<dbReference type="GO" id="GO:0005829">
    <property type="term" value="C:cytosol"/>
    <property type="evidence" value="ECO:0007669"/>
    <property type="project" value="TreeGrafter"/>
</dbReference>
<organism evidence="4 5">
    <name type="scientific">Protea cynaroides</name>
    <dbReference type="NCBI Taxonomy" id="273540"/>
    <lineage>
        <taxon>Eukaryota</taxon>
        <taxon>Viridiplantae</taxon>
        <taxon>Streptophyta</taxon>
        <taxon>Embryophyta</taxon>
        <taxon>Tracheophyta</taxon>
        <taxon>Spermatophyta</taxon>
        <taxon>Magnoliopsida</taxon>
        <taxon>Proteales</taxon>
        <taxon>Proteaceae</taxon>
        <taxon>Protea</taxon>
    </lineage>
</organism>
<accession>A0A9Q0QRD3</accession>
<evidence type="ECO:0008006" key="6">
    <source>
        <dbReference type="Google" id="ProtNLM"/>
    </source>
</evidence>
<dbReference type="PANTHER" id="PTHR11592:SF17">
    <property type="entry name" value="GLUTATHIONE PEROXIDASE 5-RELATED"/>
    <property type="match status" value="1"/>
</dbReference>
<gene>
    <name evidence="4" type="ORF">NE237_015761</name>
</gene>
<dbReference type="GO" id="GO:0004601">
    <property type="term" value="F:peroxidase activity"/>
    <property type="evidence" value="ECO:0007669"/>
    <property type="project" value="UniProtKB-KW"/>
</dbReference>